<organism evidence="1">
    <name type="scientific">Citrobacter amalonaticus</name>
    <dbReference type="NCBI Taxonomy" id="35703"/>
    <lineage>
        <taxon>Bacteria</taxon>
        <taxon>Pseudomonadati</taxon>
        <taxon>Pseudomonadota</taxon>
        <taxon>Gammaproteobacteria</taxon>
        <taxon>Enterobacterales</taxon>
        <taxon>Enterobacteriaceae</taxon>
        <taxon>Citrobacter</taxon>
    </lineage>
</organism>
<proteinExistence type="predicted"/>
<accession>A0A6N2X7A7</accession>
<sequence length="70" mass="8204">MGLFFSVISAGFLQNTSLLFEEKVLFKFFFERKIKIKQGLQIYFTATRTALLVYFYCGTEHAEFMARTIT</sequence>
<protein>
    <submittedName>
        <fullName evidence="1">Uncharacterized protein</fullName>
    </submittedName>
</protein>
<evidence type="ECO:0000313" key="1">
    <source>
        <dbReference type="EMBL" id="VYT49973.1"/>
    </source>
</evidence>
<dbReference type="AlphaFoldDB" id="A0A6N2X7A7"/>
<reference evidence="1" key="1">
    <citation type="submission" date="2019-11" db="EMBL/GenBank/DDBJ databases">
        <authorList>
            <person name="Feng L."/>
        </authorList>
    </citation>
    <scope>NUCLEOTIDE SEQUENCE</scope>
    <source>
        <strain evidence="1">CAmalonaticusLFYP1</strain>
    </source>
</reference>
<name>A0A6N2X7A7_CITAM</name>
<dbReference type="EMBL" id="CACRTI010000018">
    <property type="protein sequence ID" value="VYT49973.1"/>
    <property type="molecule type" value="Genomic_DNA"/>
</dbReference>
<gene>
    <name evidence="1" type="ORF">CALFYP1_00691</name>
</gene>